<evidence type="ECO:0000256" key="1">
    <source>
        <dbReference type="ARBA" id="ARBA00023002"/>
    </source>
</evidence>
<dbReference type="InterPro" id="IPR008927">
    <property type="entry name" value="6-PGluconate_DH-like_C_sf"/>
</dbReference>
<dbReference type="AlphaFoldDB" id="A0A0N1HCH5"/>
<evidence type="ECO:0000313" key="4">
    <source>
        <dbReference type="EMBL" id="KPI41517.1"/>
    </source>
</evidence>
<dbReference type="GeneID" id="28741589"/>
<keyword evidence="5" id="KW-1185">Reference proteome</keyword>
<dbReference type="GO" id="GO:0006574">
    <property type="term" value="P:L-valine catabolic process"/>
    <property type="evidence" value="ECO:0007669"/>
    <property type="project" value="TreeGrafter"/>
</dbReference>
<dbReference type="EMBL" id="LFJN01000009">
    <property type="protein sequence ID" value="KPI41517.1"/>
    <property type="molecule type" value="Genomic_DNA"/>
</dbReference>
<dbReference type="Pfam" id="PF14833">
    <property type="entry name" value="NAD_binding_11"/>
    <property type="match status" value="1"/>
</dbReference>
<dbReference type="PANTHER" id="PTHR22981:SF7">
    <property type="entry name" value="3-HYDROXYISOBUTYRATE DEHYDROGENASE, MITOCHONDRIAL"/>
    <property type="match status" value="1"/>
</dbReference>
<dbReference type="InterPro" id="IPR013328">
    <property type="entry name" value="6PGD_dom2"/>
</dbReference>
<evidence type="ECO:0000256" key="2">
    <source>
        <dbReference type="ARBA" id="ARBA00023027"/>
    </source>
</evidence>
<dbReference type="PANTHER" id="PTHR22981">
    <property type="entry name" value="3-HYDROXYISOBUTYRATE DEHYDROGENASE-RELATED"/>
    <property type="match status" value="1"/>
</dbReference>
<dbReference type="Proteomes" id="UP000038010">
    <property type="component" value="Unassembled WGS sequence"/>
</dbReference>
<dbReference type="InterPro" id="IPR029154">
    <property type="entry name" value="HIBADH-like_NADP-bd"/>
</dbReference>
<feature type="domain" description="3-hydroxyisobutyrate dehydrogenase-like NAD-binding" evidence="3">
    <location>
        <begin position="15"/>
        <end position="126"/>
    </location>
</feature>
<keyword evidence="2" id="KW-0520">NAD</keyword>
<gene>
    <name evidence="4" type="ORF">AB675_9197</name>
</gene>
<dbReference type="SUPFAM" id="SSF48179">
    <property type="entry name" value="6-phosphogluconate dehydrogenase C-terminal domain-like"/>
    <property type="match status" value="1"/>
</dbReference>
<evidence type="ECO:0000313" key="5">
    <source>
        <dbReference type="Proteomes" id="UP000038010"/>
    </source>
</evidence>
<dbReference type="Gene3D" id="1.10.1040.10">
    <property type="entry name" value="N-(1-d-carboxylethyl)-l-norvaline Dehydrogenase, domain 2"/>
    <property type="match status" value="1"/>
</dbReference>
<dbReference type="GO" id="GO:0008442">
    <property type="term" value="F:3-hydroxyisobutyrate dehydrogenase activity"/>
    <property type="evidence" value="ECO:0007669"/>
    <property type="project" value="TreeGrafter"/>
</dbReference>
<accession>A0A0N1HCH5</accession>
<evidence type="ECO:0000259" key="3">
    <source>
        <dbReference type="Pfam" id="PF14833"/>
    </source>
</evidence>
<dbReference type="GO" id="GO:0005739">
    <property type="term" value="C:mitochondrion"/>
    <property type="evidence" value="ECO:0007669"/>
    <property type="project" value="TreeGrafter"/>
</dbReference>
<keyword evidence="1" id="KW-0560">Oxidoreductase</keyword>
<comment type="caution">
    <text evidence="4">The sequence shown here is derived from an EMBL/GenBank/DDBJ whole genome shotgun (WGS) entry which is preliminary data.</text>
</comment>
<dbReference type="VEuPathDB" id="FungiDB:AB675_9197"/>
<organism evidence="4 5">
    <name type="scientific">Cyphellophora attinorum</name>
    <dbReference type="NCBI Taxonomy" id="1664694"/>
    <lineage>
        <taxon>Eukaryota</taxon>
        <taxon>Fungi</taxon>
        <taxon>Dikarya</taxon>
        <taxon>Ascomycota</taxon>
        <taxon>Pezizomycotina</taxon>
        <taxon>Eurotiomycetes</taxon>
        <taxon>Chaetothyriomycetidae</taxon>
        <taxon>Chaetothyriales</taxon>
        <taxon>Cyphellophoraceae</taxon>
        <taxon>Cyphellophora</taxon>
    </lineage>
</organism>
<name>A0A0N1HCH5_9EURO</name>
<proteinExistence type="predicted"/>
<sequence length="155" mass="16565">MFCTPAKIFACGPPGAGLATKLINNYVAMTSFIGLCEGMNTGIRYGLDPKILGQIINVSSGMSWNSLHMNPVAGVVEGASSNRAFEGGFPTELAQGVMRQARDLMRQVGGNSVFGDRVEGVFERGVEDERCAGKECRSVWRLWEGEGEALEGLTG</sequence>
<dbReference type="STRING" id="1664694.A0A0N1HCH5"/>
<dbReference type="RefSeq" id="XP_018001480.1">
    <property type="nucleotide sequence ID" value="XM_018149709.1"/>
</dbReference>
<dbReference type="OrthoDB" id="21615at2759"/>
<dbReference type="GO" id="GO:0051287">
    <property type="term" value="F:NAD binding"/>
    <property type="evidence" value="ECO:0007669"/>
    <property type="project" value="InterPro"/>
</dbReference>
<reference evidence="4 5" key="1">
    <citation type="submission" date="2015-06" db="EMBL/GenBank/DDBJ databases">
        <title>Draft genome of the ant-associated black yeast Phialophora attae CBS 131958.</title>
        <authorList>
            <person name="Moreno L.F."/>
            <person name="Stielow B.J."/>
            <person name="de Hoog S."/>
            <person name="Vicente V.A."/>
            <person name="Weiss V.A."/>
            <person name="de Vries M."/>
            <person name="Cruz L.M."/>
            <person name="Souza E.M."/>
        </authorList>
    </citation>
    <scope>NUCLEOTIDE SEQUENCE [LARGE SCALE GENOMIC DNA]</scope>
    <source>
        <strain evidence="4 5">CBS 131958</strain>
    </source>
</reference>
<protein>
    <submittedName>
        <fullName evidence="4">3-hydroxyisobutyrate dehydrogenase, mitochondrial</fullName>
    </submittedName>
</protein>